<evidence type="ECO:0000313" key="1">
    <source>
        <dbReference type="EMBL" id="MBI3014759.1"/>
    </source>
</evidence>
<dbReference type="SUPFAM" id="SSF82784">
    <property type="entry name" value="OsmC-like"/>
    <property type="match status" value="1"/>
</dbReference>
<proteinExistence type="predicted"/>
<organism evidence="1 2">
    <name type="scientific">Tectimicrobiota bacterium</name>
    <dbReference type="NCBI Taxonomy" id="2528274"/>
    <lineage>
        <taxon>Bacteria</taxon>
        <taxon>Pseudomonadati</taxon>
        <taxon>Nitrospinota/Tectimicrobiota group</taxon>
        <taxon>Candidatus Tectimicrobiota</taxon>
    </lineage>
</organism>
<protein>
    <submittedName>
        <fullName evidence="1">Uncharacterized protein</fullName>
    </submittedName>
</protein>
<dbReference type="InterPro" id="IPR015946">
    <property type="entry name" value="KH_dom-like_a/b"/>
</dbReference>
<gene>
    <name evidence="1" type="ORF">HYY65_06820</name>
</gene>
<dbReference type="AlphaFoldDB" id="A0A932GPH2"/>
<dbReference type="InterPro" id="IPR036102">
    <property type="entry name" value="OsmC/Ohrsf"/>
</dbReference>
<evidence type="ECO:0000313" key="2">
    <source>
        <dbReference type="Proteomes" id="UP000741360"/>
    </source>
</evidence>
<accession>A0A932GPH2</accession>
<dbReference type="EMBL" id="JACPSX010000124">
    <property type="protein sequence ID" value="MBI3014759.1"/>
    <property type="molecule type" value="Genomic_DNA"/>
</dbReference>
<name>A0A932GPH2_UNCTE</name>
<comment type="caution">
    <text evidence="1">The sequence shown here is derived from an EMBL/GenBank/DDBJ whole genome shotgun (WGS) entry which is preliminary data.</text>
</comment>
<reference evidence="1" key="1">
    <citation type="submission" date="2020-07" db="EMBL/GenBank/DDBJ databases">
        <title>Huge and variable diversity of episymbiotic CPR bacteria and DPANN archaea in groundwater ecosystems.</title>
        <authorList>
            <person name="He C.Y."/>
            <person name="Keren R."/>
            <person name="Whittaker M."/>
            <person name="Farag I.F."/>
            <person name="Doudna J."/>
            <person name="Cate J.H.D."/>
            <person name="Banfield J.F."/>
        </authorList>
    </citation>
    <scope>NUCLEOTIDE SEQUENCE</scope>
    <source>
        <strain evidence="1">NC_groundwater_717_Ag_S-0.2um_59_8</strain>
    </source>
</reference>
<dbReference type="Proteomes" id="UP000741360">
    <property type="component" value="Unassembled WGS sequence"/>
</dbReference>
<dbReference type="Gene3D" id="3.30.300.20">
    <property type="match status" value="1"/>
</dbReference>
<sequence length="89" mass="9822">MMKVQIDKARVRVVGKYHSEGSVLAQTIQAHCQGVETHLEVESPELPEKVAGVIRNAENGCYTIQAIKNPAPVQTTVSLNGKPFDWESY</sequence>